<dbReference type="KEGG" id="aqu:109585096"/>
<proteinExistence type="predicted"/>
<feature type="region of interest" description="Disordered" evidence="1">
    <location>
        <begin position="343"/>
        <end position="362"/>
    </location>
</feature>
<reference evidence="3" key="2">
    <citation type="submission" date="2024-06" db="UniProtKB">
        <authorList>
            <consortium name="EnsemblMetazoa"/>
        </authorList>
    </citation>
    <scope>IDENTIFICATION</scope>
</reference>
<keyword evidence="2" id="KW-0812">Transmembrane</keyword>
<protein>
    <submittedName>
        <fullName evidence="3">Uncharacterized protein</fullName>
    </submittedName>
</protein>
<evidence type="ECO:0000313" key="3">
    <source>
        <dbReference type="EnsemblMetazoa" id="XP_019856599.1"/>
    </source>
</evidence>
<evidence type="ECO:0000256" key="2">
    <source>
        <dbReference type="SAM" id="Phobius"/>
    </source>
</evidence>
<feature type="transmembrane region" description="Helical" evidence="2">
    <location>
        <begin position="307"/>
        <end position="332"/>
    </location>
</feature>
<dbReference type="Proteomes" id="UP000007879">
    <property type="component" value="Unassembled WGS sequence"/>
</dbReference>
<keyword evidence="2" id="KW-1133">Transmembrane helix</keyword>
<feature type="compositionally biased region" description="Polar residues" evidence="1">
    <location>
        <begin position="348"/>
        <end position="359"/>
    </location>
</feature>
<accession>A0AAN0JHZ9</accession>
<evidence type="ECO:0000256" key="1">
    <source>
        <dbReference type="SAM" id="MobiDB-lite"/>
    </source>
</evidence>
<dbReference type="RefSeq" id="XP_019856599.1">
    <property type="nucleotide sequence ID" value="XM_020001040.1"/>
</dbReference>
<reference evidence="4" key="1">
    <citation type="journal article" date="2010" name="Nature">
        <title>The Amphimedon queenslandica genome and the evolution of animal complexity.</title>
        <authorList>
            <person name="Srivastava M."/>
            <person name="Simakov O."/>
            <person name="Chapman J."/>
            <person name="Fahey B."/>
            <person name="Gauthier M.E."/>
            <person name="Mitros T."/>
            <person name="Richards G.S."/>
            <person name="Conaco C."/>
            <person name="Dacre M."/>
            <person name="Hellsten U."/>
            <person name="Larroux C."/>
            <person name="Putnam N.H."/>
            <person name="Stanke M."/>
            <person name="Adamska M."/>
            <person name="Darling A."/>
            <person name="Degnan S.M."/>
            <person name="Oakley T.H."/>
            <person name="Plachetzki D.C."/>
            <person name="Zhai Y."/>
            <person name="Adamski M."/>
            <person name="Calcino A."/>
            <person name="Cummins S.F."/>
            <person name="Goodstein D.M."/>
            <person name="Harris C."/>
            <person name="Jackson D.J."/>
            <person name="Leys S.P."/>
            <person name="Shu S."/>
            <person name="Woodcroft B.J."/>
            <person name="Vervoort M."/>
            <person name="Kosik K.S."/>
            <person name="Manning G."/>
            <person name="Degnan B.M."/>
            <person name="Rokhsar D.S."/>
        </authorList>
    </citation>
    <scope>NUCLEOTIDE SEQUENCE [LARGE SCALE GENOMIC DNA]</scope>
</reference>
<dbReference type="AlphaFoldDB" id="A0AAN0JHZ9"/>
<name>A0AAN0JHZ9_AMPQE</name>
<feature type="transmembrane region" description="Helical" evidence="2">
    <location>
        <begin position="21"/>
        <end position="54"/>
    </location>
</feature>
<organism evidence="3 4">
    <name type="scientific">Amphimedon queenslandica</name>
    <name type="common">Sponge</name>
    <dbReference type="NCBI Taxonomy" id="400682"/>
    <lineage>
        <taxon>Eukaryota</taxon>
        <taxon>Metazoa</taxon>
        <taxon>Porifera</taxon>
        <taxon>Demospongiae</taxon>
        <taxon>Heteroscleromorpha</taxon>
        <taxon>Haplosclerida</taxon>
        <taxon>Niphatidae</taxon>
        <taxon>Amphimedon</taxon>
    </lineage>
</organism>
<sequence length="405" mass="43195">MCMCVRGSLQPHKRLKHHSIGCGWCGVFVTAAMFIAEKIMKIILTVLLCFIYHAGVEGKVTITSLGCESANGLSSHLTVGREYTMYCSITSPNNRPVIVWMIAPNSSITVIRNTVASVDSFTARLVKSDGNSIIASLTFTATASLDQKIIACQDSPIGVSLIRDECRLQIGNFGFTLKSTRSRSTTSNRAGPNHTLPVTSIGAKSTSTVLTTSTRARSTSTVLTTSTRAGSTSTVLVISTRAGSTSNVPVTSTRASTASFQPRPTLATTTLSRVWSTVSSTSKTTSLTPVTTNTVSPTSGKRIVNVIVIPVVAVTVVIAIITGICLLSICVCKKRLFRKYGNSHDHSNPASHIQSTNEDFSVPPPPVYDIITMEPKMPSQSPDLQSEAAQSTTLMTLNNIIYGVN</sequence>
<dbReference type="EnsemblMetazoa" id="XM_020001040.1">
    <property type="protein sequence ID" value="XP_019856599.1"/>
    <property type="gene ID" value="LOC109585096"/>
</dbReference>
<keyword evidence="4" id="KW-1185">Reference proteome</keyword>
<keyword evidence="2" id="KW-0472">Membrane</keyword>
<evidence type="ECO:0000313" key="4">
    <source>
        <dbReference type="Proteomes" id="UP000007879"/>
    </source>
</evidence>
<dbReference type="GeneID" id="109585096"/>